<dbReference type="KEGG" id="vg:18266489"/>
<dbReference type="InterPro" id="IPR035937">
    <property type="entry name" value="FPG_N"/>
</dbReference>
<protein>
    <submittedName>
        <fullName evidence="11">Formamidopyrimidine-DNA glycosylase</fullName>
    </submittedName>
</protein>
<dbReference type="PROSITE" id="PS51068">
    <property type="entry name" value="FPG_CAT"/>
    <property type="match status" value="1"/>
</dbReference>
<keyword evidence="3" id="KW-0227">DNA damage</keyword>
<keyword evidence="7" id="KW-0456">Lyase</keyword>
<evidence type="ECO:0000256" key="5">
    <source>
        <dbReference type="ARBA" id="ARBA00023125"/>
    </source>
</evidence>
<dbReference type="PANTHER" id="PTHR22993:SF9">
    <property type="entry name" value="FORMAMIDOPYRIMIDINE-DNA GLYCOSYLASE"/>
    <property type="match status" value="1"/>
</dbReference>
<reference evidence="11 12" key="1">
    <citation type="journal article" date="2014" name="Proc. Natl. Acad. Sci. U.S.A.">
        <title>Thirty-thousand-year-old distant relative of giant icosahedral DNA viruses with a pandoravirus morphology.</title>
        <authorList>
            <person name="Legendre M."/>
            <person name="Bartoli J."/>
            <person name="Shmakova L."/>
            <person name="Jeudy S."/>
            <person name="Labadie K."/>
            <person name="Adrait A."/>
            <person name="Lescot M."/>
            <person name="Poirot O."/>
            <person name="Bertaux L."/>
            <person name="Bruley C."/>
            <person name="Coute Y."/>
            <person name="Rivkina E."/>
            <person name="Abergel C."/>
            <person name="Claverie J.M."/>
        </authorList>
    </citation>
    <scope>NUCLEOTIDE SEQUENCE [LARGE SCALE GENOMIC DNA]</scope>
    <source>
        <strain evidence="11">P1084-T</strain>
    </source>
</reference>
<evidence type="ECO:0000259" key="10">
    <source>
        <dbReference type="PROSITE" id="PS51068"/>
    </source>
</evidence>
<feature type="domain" description="Formamidopyrimidine-DNA glycosylase catalytic" evidence="10">
    <location>
        <begin position="2"/>
        <end position="115"/>
    </location>
</feature>
<evidence type="ECO:0000256" key="6">
    <source>
        <dbReference type="ARBA" id="ARBA00023204"/>
    </source>
</evidence>
<dbReference type="GO" id="GO:0006284">
    <property type="term" value="P:base-excision repair"/>
    <property type="evidence" value="ECO:0007669"/>
    <property type="project" value="InterPro"/>
</dbReference>
<dbReference type="Pfam" id="PF01149">
    <property type="entry name" value="Fapy_DNA_glyco"/>
    <property type="match status" value="1"/>
</dbReference>
<evidence type="ECO:0000256" key="7">
    <source>
        <dbReference type="ARBA" id="ARBA00023239"/>
    </source>
</evidence>
<evidence type="ECO:0000256" key="3">
    <source>
        <dbReference type="ARBA" id="ARBA00022763"/>
    </source>
</evidence>
<dbReference type="GO" id="GO:0008534">
    <property type="term" value="F:oxidized purine nucleobase lesion DNA N-glycosylase activity"/>
    <property type="evidence" value="ECO:0007669"/>
    <property type="project" value="UniProtKB-EC"/>
</dbReference>
<dbReference type="InterPro" id="IPR015886">
    <property type="entry name" value="H2TH_FPG"/>
</dbReference>
<dbReference type="EMBL" id="KF740664">
    <property type="protein sequence ID" value="AHH02028.1"/>
    <property type="molecule type" value="Genomic_DNA"/>
</dbReference>
<comment type="catalytic activity">
    <reaction evidence="1">
        <text>Hydrolysis of DNA containing ring-opened 7-methylguanine residues, releasing 2,6-diamino-4-hydroxy-5-(N-methyl)formamidopyrimidine.</text>
        <dbReference type="EC" id="3.2.2.23"/>
    </reaction>
</comment>
<dbReference type="GO" id="GO:0003684">
    <property type="term" value="F:damaged DNA binding"/>
    <property type="evidence" value="ECO:0007669"/>
    <property type="project" value="InterPro"/>
</dbReference>
<dbReference type="Pfam" id="PF06831">
    <property type="entry name" value="H2TH"/>
    <property type="match status" value="1"/>
</dbReference>
<dbReference type="GO" id="GO:0008270">
    <property type="term" value="F:zinc ion binding"/>
    <property type="evidence" value="ECO:0007669"/>
    <property type="project" value="InterPro"/>
</dbReference>
<evidence type="ECO:0000256" key="4">
    <source>
        <dbReference type="ARBA" id="ARBA00022801"/>
    </source>
</evidence>
<keyword evidence="12" id="KW-1185">Reference proteome</keyword>
<evidence type="ECO:0000256" key="2">
    <source>
        <dbReference type="ARBA" id="ARBA00009409"/>
    </source>
</evidence>
<dbReference type="RefSeq" id="YP_009001363.1">
    <property type="nucleotide sequence ID" value="NC_023423.1"/>
</dbReference>
<keyword evidence="5" id="KW-0238">DNA-binding</keyword>
<dbReference type="InterPro" id="IPR010979">
    <property type="entry name" value="Ribosomal_uS13-like_H2TH"/>
</dbReference>
<dbReference type="PANTHER" id="PTHR22993">
    <property type="entry name" value="FORMAMIDOPYRIMIDINE-DNA GLYCOSYLASE"/>
    <property type="match status" value="1"/>
</dbReference>
<evidence type="ECO:0000256" key="8">
    <source>
        <dbReference type="ARBA" id="ARBA00023268"/>
    </source>
</evidence>
<organism evidence="11 12">
    <name type="scientific">Pithovirus sibericum</name>
    <dbReference type="NCBI Taxonomy" id="1450746"/>
    <lineage>
        <taxon>Viruses</taxon>
        <taxon>Pithoviruses</taxon>
        <taxon>Orthopithovirinae</taxon>
        <taxon>Alphapithovirus</taxon>
        <taxon>Alphapithovirus sibericum</taxon>
    </lineage>
</organism>
<evidence type="ECO:0000256" key="9">
    <source>
        <dbReference type="ARBA" id="ARBA00023295"/>
    </source>
</evidence>
<dbReference type="SUPFAM" id="SSF46946">
    <property type="entry name" value="S13-like H2TH domain"/>
    <property type="match status" value="1"/>
</dbReference>
<keyword evidence="9" id="KW-0326">Glycosidase</keyword>
<dbReference type="OrthoDB" id="9330at10239"/>
<sequence>MPEGPEVRTITCKLDHKLSESSLISIEVGLYSRYQAEGLTGLPRALSLLPSKILAVCCKGKLIVFIFQSFEGCQWYLTSSLGMTGAWLFEQGKYTSCSLATDQGNVYYDDVRKFGRLTFHFDLESLDKKLATIGVDLLQSALVSPVGRLDDSEWLKKVRSASQRQQICVFLLDQKYVSGIGNYVRAEVLYRAQISPFRILSSLSEQDLLRLNHFAAEVLVSSFSYGGLTLRDYWDPEGKAGVFPCQVYGQAFDPQGNPVSKKDVGGRTIHYVEAVQK</sequence>
<dbReference type="InterPro" id="IPR012319">
    <property type="entry name" value="FPG_cat"/>
</dbReference>
<dbReference type="SUPFAM" id="SSF81624">
    <property type="entry name" value="N-terminal domain of MutM-like DNA repair proteins"/>
    <property type="match status" value="1"/>
</dbReference>
<comment type="similarity">
    <text evidence="2">Belongs to the FPG family.</text>
</comment>
<gene>
    <name evidence="11" type="ORF">pv_462</name>
</gene>
<dbReference type="Proteomes" id="UP000202176">
    <property type="component" value="Segment"/>
</dbReference>
<evidence type="ECO:0000256" key="1">
    <source>
        <dbReference type="ARBA" id="ARBA00001668"/>
    </source>
</evidence>
<dbReference type="GO" id="GO:0003906">
    <property type="term" value="F:DNA-(apurinic or apyrimidinic site) endonuclease activity"/>
    <property type="evidence" value="ECO:0007669"/>
    <property type="project" value="InterPro"/>
</dbReference>
<dbReference type="GeneID" id="18266489"/>
<evidence type="ECO:0000313" key="11">
    <source>
        <dbReference type="EMBL" id="AHH02028.1"/>
    </source>
</evidence>
<dbReference type="Gene3D" id="3.20.190.10">
    <property type="entry name" value="MutM-like, N-terminal"/>
    <property type="match status" value="1"/>
</dbReference>
<name>W5S5H6_9VIRU</name>
<evidence type="ECO:0000313" key="12">
    <source>
        <dbReference type="Proteomes" id="UP000202176"/>
    </source>
</evidence>
<dbReference type="SMART" id="SM01232">
    <property type="entry name" value="H2TH"/>
    <property type="match status" value="1"/>
</dbReference>
<dbReference type="Gene3D" id="1.10.8.50">
    <property type="match status" value="1"/>
</dbReference>
<accession>W5S5H6</accession>
<dbReference type="GO" id="GO:0016829">
    <property type="term" value="F:lyase activity"/>
    <property type="evidence" value="ECO:0007669"/>
    <property type="project" value="UniProtKB-KW"/>
</dbReference>
<keyword evidence="8" id="KW-0511">Multifunctional enzyme</keyword>
<keyword evidence="6" id="KW-0234">DNA repair</keyword>
<proteinExistence type="inferred from homology"/>
<dbReference type="SMART" id="SM00898">
    <property type="entry name" value="Fapy_DNA_glyco"/>
    <property type="match status" value="1"/>
</dbReference>
<keyword evidence="4" id="KW-0378">Hydrolase</keyword>